<dbReference type="SMART" id="SM00448">
    <property type="entry name" value="REC"/>
    <property type="match status" value="1"/>
</dbReference>
<dbReference type="PROSITE" id="PS50110">
    <property type="entry name" value="RESPONSE_REGULATORY"/>
    <property type="match status" value="1"/>
</dbReference>
<dbReference type="Proteomes" id="UP000295164">
    <property type="component" value="Unassembled WGS sequence"/>
</dbReference>
<dbReference type="InterPro" id="IPR046947">
    <property type="entry name" value="LytR-like"/>
</dbReference>
<feature type="domain" description="HTH LytTR-type" evidence="3">
    <location>
        <begin position="169"/>
        <end position="277"/>
    </location>
</feature>
<dbReference type="Pfam" id="PF04397">
    <property type="entry name" value="LytTR"/>
    <property type="match status" value="1"/>
</dbReference>
<dbReference type="InterPro" id="IPR011006">
    <property type="entry name" value="CheY-like_superfamily"/>
</dbReference>
<evidence type="ECO:0000259" key="3">
    <source>
        <dbReference type="PROSITE" id="PS50930"/>
    </source>
</evidence>
<dbReference type="PANTHER" id="PTHR37299">
    <property type="entry name" value="TRANSCRIPTIONAL REGULATOR-RELATED"/>
    <property type="match status" value="1"/>
</dbReference>
<organism evidence="4 5">
    <name type="scientific">Flaviaesturariibacter aridisoli</name>
    <dbReference type="NCBI Taxonomy" id="2545761"/>
    <lineage>
        <taxon>Bacteria</taxon>
        <taxon>Pseudomonadati</taxon>
        <taxon>Bacteroidota</taxon>
        <taxon>Chitinophagia</taxon>
        <taxon>Chitinophagales</taxon>
        <taxon>Chitinophagaceae</taxon>
        <taxon>Flaviaestuariibacter</taxon>
    </lineage>
</organism>
<proteinExistence type="predicted"/>
<evidence type="ECO:0000313" key="4">
    <source>
        <dbReference type="EMBL" id="TCZ66524.1"/>
    </source>
</evidence>
<protein>
    <submittedName>
        <fullName evidence="4">Response regulator transcription factor</fullName>
    </submittedName>
</protein>
<dbReference type="SUPFAM" id="SSF52172">
    <property type="entry name" value="CheY-like"/>
    <property type="match status" value="1"/>
</dbReference>
<dbReference type="SMART" id="SM00850">
    <property type="entry name" value="LytTR"/>
    <property type="match status" value="1"/>
</dbReference>
<reference evidence="4 5" key="1">
    <citation type="submission" date="2019-03" db="EMBL/GenBank/DDBJ databases">
        <authorList>
            <person name="Kim M.K.M."/>
        </authorList>
    </citation>
    <scope>NUCLEOTIDE SEQUENCE [LARGE SCALE GENOMIC DNA]</scope>
    <source>
        <strain evidence="4 5">17J68-15</strain>
    </source>
</reference>
<gene>
    <name evidence="4" type="ORF">E0486_16545</name>
</gene>
<dbReference type="InterPro" id="IPR001789">
    <property type="entry name" value="Sig_transdc_resp-reg_receiver"/>
</dbReference>
<comment type="caution">
    <text evidence="4">The sequence shown here is derived from an EMBL/GenBank/DDBJ whole genome shotgun (WGS) entry which is preliminary data.</text>
</comment>
<keyword evidence="5" id="KW-1185">Reference proteome</keyword>
<dbReference type="OrthoDB" id="2168082at2"/>
<dbReference type="GO" id="GO:0000156">
    <property type="term" value="F:phosphorelay response regulator activity"/>
    <property type="evidence" value="ECO:0007669"/>
    <property type="project" value="InterPro"/>
</dbReference>
<feature type="domain" description="Response regulatory" evidence="2">
    <location>
        <begin position="28"/>
        <end position="143"/>
    </location>
</feature>
<dbReference type="PROSITE" id="PS50930">
    <property type="entry name" value="HTH_LYTTR"/>
    <property type="match status" value="1"/>
</dbReference>
<dbReference type="AlphaFoldDB" id="A0A4R4DU45"/>
<dbReference type="Gene3D" id="2.40.50.1020">
    <property type="entry name" value="LytTr DNA-binding domain"/>
    <property type="match status" value="1"/>
</dbReference>
<sequence length="277" mass="31363">MSGKRRCSERGVAAAYTTIRGEEGTMTNIVIIEDQSAGTGLLQGELRKLAGEMELDILACPGSVAAAVEWFRAGGQPDLVLCNTELADGHAFHLFSQVPVPAPVIFVTPYDPYVLQSFEYNGIHYLLKPVLGAELRQALRKFEWLRARIVPGSKIDPSESRVQRRHSRIIVQRGMEQVALPLADVVLFYTENKVVFVVDRHGNKYLYEGVLQTLEAELDPAQFFRANRQFLIHIDYVHSFRSMEKSRLRVQMDIPAKGYEIIVSQETAARFRRWIEA</sequence>
<evidence type="ECO:0000259" key="2">
    <source>
        <dbReference type="PROSITE" id="PS50110"/>
    </source>
</evidence>
<dbReference type="Gene3D" id="3.40.50.2300">
    <property type="match status" value="1"/>
</dbReference>
<dbReference type="PANTHER" id="PTHR37299:SF1">
    <property type="entry name" value="STAGE 0 SPORULATION PROTEIN A HOMOLOG"/>
    <property type="match status" value="1"/>
</dbReference>
<accession>A0A4R4DU45</accession>
<dbReference type="GO" id="GO:0003677">
    <property type="term" value="F:DNA binding"/>
    <property type="evidence" value="ECO:0007669"/>
    <property type="project" value="InterPro"/>
</dbReference>
<comment type="caution">
    <text evidence="1">Lacks conserved residue(s) required for the propagation of feature annotation.</text>
</comment>
<dbReference type="InterPro" id="IPR007492">
    <property type="entry name" value="LytTR_DNA-bd_dom"/>
</dbReference>
<dbReference type="EMBL" id="SKFH01000042">
    <property type="protein sequence ID" value="TCZ66524.1"/>
    <property type="molecule type" value="Genomic_DNA"/>
</dbReference>
<evidence type="ECO:0000256" key="1">
    <source>
        <dbReference type="PROSITE-ProRule" id="PRU00169"/>
    </source>
</evidence>
<evidence type="ECO:0000313" key="5">
    <source>
        <dbReference type="Proteomes" id="UP000295164"/>
    </source>
</evidence>
<name>A0A4R4DU45_9BACT</name>